<evidence type="ECO:0000313" key="2">
    <source>
        <dbReference type="EMBL" id="PJJ63231.1"/>
    </source>
</evidence>
<dbReference type="OrthoDB" id="1188001at2"/>
<dbReference type="Proteomes" id="UP000230161">
    <property type="component" value="Unassembled WGS sequence"/>
</dbReference>
<dbReference type="RefSeq" id="WP_100343767.1">
    <property type="nucleotide sequence ID" value="NZ_PGFB01000002.1"/>
</dbReference>
<reference evidence="2 3" key="1">
    <citation type="submission" date="2017-11" db="EMBL/GenBank/DDBJ databases">
        <title>Genomic Encyclopedia of Archaeal and Bacterial Type Strains, Phase II (KMG-II): From Individual Species to Whole Genera.</title>
        <authorList>
            <person name="Goeker M."/>
        </authorList>
    </citation>
    <scope>NUCLEOTIDE SEQUENCE [LARGE SCALE GENOMIC DNA]</scope>
    <source>
        <strain evidence="2 3">DSM 25625</strain>
    </source>
</reference>
<dbReference type="InterPro" id="IPR029021">
    <property type="entry name" value="Prot-tyrosine_phosphatase-like"/>
</dbReference>
<accession>A0A2M9BYR8</accession>
<comment type="caution">
    <text evidence="2">The sequence shown here is derived from an EMBL/GenBank/DDBJ whole genome shotgun (WGS) entry which is preliminary data.</text>
</comment>
<dbReference type="AlphaFoldDB" id="A0A2M9BYR8"/>
<dbReference type="InterPro" id="IPR000387">
    <property type="entry name" value="Tyr_Pase_dom"/>
</dbReference>
<dbReference type="InterPro" id="IPR016130">
    <property type="entry name" value="Tyr_Pase_AS"/>
</dbReference>
<dbReference type="EMBL" id="PGFB01000002">
    <property type="protein sequence ID" value="PJJ63231.1"/>
    <property type="molecule type" value="Genomic_DNA"/>
</dbReference>
<dbReference type="Pfam" id="PF13350">
    <property type="entry name" value="Y_phosphatase3"/>
    <property type="match status" value="1"/>
</dbReference>
<evidence type="ECO:0000313" key="3">
    <source>
        <dbReference type="Proteomes" id="UP000230161"/>
    </source>
</evidence>
<dbReference type="PROSITE" id="PS50056">
    <property type="entry name" value="TYR_PHOSPHATASE_2"/>
    <property type="match status" value="1"/>
</dbReference>
<proteinExistence type="predicted"/>
<dbReference type="InterPro" id="IPR026893">
    <property type="entry name" value="Tyr/Ser_Pase_IphP-type"/>
</dbReference>
<protein>
    <submittedName>
        <fullName evidence="2">Protein-tyrosine phosphatase</fullName>
    </submittedName>
</protein>
<name>A0A2M9BYR8_9MICO</name>
<evidence type="ECO:0000259" key="1">
    <source>
        <dbReference type="PROSITE" id="PS50056"/>
    </source>
</evidence>
<sequence length="270" mass="28553">MSDQGLEPGSSLGIATVPNLRDVGGYPVASGGTVRRGILYRSVALDHVDGPDVAALAALGVTTVFDLRTAAEREAAPDRLPAGAHTVVLDVLADSADSAPAQLIAVMNDPVEATRTLSGRRVYEIFDQAYREFVTLDSARQSFAAFVRAIATDDGMPAIVHCTTGKDRTGWATAVTLLALGVSEELVMADYLLTNELLIPALQPVIDSFEAAGGDPAVLLPVLGVEREYLQTALDLVRERHGSIDGYLREGLGIDDTTLAALRARFIEPA</sequence>
<dbReference type="PROSITE" id="PS00383">
    <property type="entry name" value="TYR_PHOSPHATASE_1"/>
    <property type="match status" value="1"/>
</dbReference>
<dbReference type="Gene3D" id="3.90.190.10">
    <property type="entry name" value="Protein tyrosine phosphatase superfamily"/>
    <property type="match status" value="1"/>
</dbReference>
<dbReference type="SUPFAM" id="SSF52799">
    <property type="entry name" value="(Phosphotyrosine protein) phosphatases II"/>
    <property type="match status" value="1"/>
</dbReference>
<gene>
    <name evidence="2" type="ORF">CLV54_0888</name>
</gene>
<feature type="domain" description="Tyrosine specific protein phosphatases" evidence="1">
    <location>
        <begin position="141"/>
        <end position="183"/>
    </location>
</feature>
<dbReference type="GO" id="GO:0004721">
    <property type="term" value="F:phosphoprotein phosphatase activity"/>
    <property type="evidence" value="ECO:0007669"/>
    <property type="project" value="InterPro"/>
</dbReference>
<keyword evidence="3" id="KW-1185">Reference proteome</keyword>
<organism evidence="2 3">
    <name type="scientific">Compostimonas suwonensis</name>
    <dbReference type="NCBI Taxonomy" id="1048394"/>
    <lineage>
        <taxon>Bacteria</taxon>
        <taxon>Bacillati</taxon>
        <taxon>Actinomycetota</taxon>
        <taxon>Actinomycetes</taxon>
        <taxon>Micrococcales</taxon>
        <taxon>Microbacteriaceae</taxon>
        <taxon>Compostimonas</taxon>
    </lineage>
</organism>